<reference evidence="2" key="1">
    <citation type="submission" date="2022-12" db="EMBL/GenBank/DDBJ databases">
        <authorList>
            <person name="Petersen C."/>
        </authorList>
    </citation>
    <scope>NUCLEOTIDE SEQUENCE</scope>
    <source>
        <strain evidence="2">IBT 35673</strain>
    </source>
</reference>
<feature type="compositionally biased region" description="Basic and acidic residues" evidence="1">
    <location>
        <begin position="269"/>
        <end position="282"/>
    </location>
</feature>
<sequence>MFTTFPLGDLNLPERRFLVKQANSLPMESSECLRPLSLLYQDLNKVVRGYQAYCNLIIDLQGQGEPLAPTFEDIAAKPGLENILQERFGSWGPTPVRQNDEINISWLDVLRGGLGNDDLKDQGNGTYMCSVQGIWIEISDEDRDEILDDASERLLQPREYSATERERRTRYRLADNLMEGKNQAEKLLRLLSRGLNPLENTTPMNIGPYSYNNGKGSESHRRDASPEPINNSSNNCGTTDVTSDHIPIDASNVPIHTATTARVSGPSAMKREYHHDGNKDQESLQYTVFEILDSENSEGSDEEWNKSSDHTGTNGRAKRIRSLQASGGTQINARHSSRLPWSDKETVEGRDFVESQLNRGATDTQLERRYRDKFGVFRSCAAMKSSLGVEKIKSRLNFNIRQVEGSPKYFPDFSERERNEGKSFVESLLDSAASGNQIENAYKTEFGVDRLFFHLQYIHNIHHAQRRAAQNGSLEEGVTMGEWSEREIQCGNGFFETWLNRGLVAPEIENLWRNEFETRRKASTIIRRLGVPHGTKRLSENLRAKTRDQTLSSHLTEQLEEKLVDIFGGPPKCLPEPEPSTESADDAPTTEPQVIDLTEECPAPFPAPRPISWTEILDRPYSLEDFKLQSDYTYQYAIRGSVVEISLDQHLMISLGSVQFMLDAEVSEGDKEWEMLHATRCHFIRYQDIVKDIHIVLGQTLDILEKRLWEDETRRSEYSTEMPTTDEDDEE</sequence>
<accession>A0A9W9QT60</accession>
<evidence type="ECO:0000256" key="1">
    <source>
        <dbReference type="SAM" id="MobiDB-lite"/>
    </source>
</evidence>
<feature type="region of interest" description="Disordered" evidence="1">
    <location>
        <begin position="570"/>
        <end position="590"/>
    </location>
</feature>
<organism evidence="2 3">
    <name type="scientific">Penicillium brevicompactum</name>
    <dbReference type="NCBI Taxonomy" id="5074"/>
    <lineage>
        <taxon>Eukaryota</taxon>
        <taxon>Fungi</taxon>
        <taxon>Dikarya</taxon>
        <taxon>Ascomycota</taxon>
        <taxon>Pezizomycotina</taxon>
        <taxon>Eurotiomycetes</taxon>
        <taxon>Eurotiomycetidae</taxon>
        <taxon>Eurotiales</taxon>
        <taxon>Aspergillaceae</taxon>
        <taxon>Penicillium</taxon>
    </lineage>
</organism>
<protein>
    <submittedName>
        <fullName evidence="2">Uncharacterized protein</fullName>
    </submittedName>
</protein>
<feature type="region of interest" description="Disordered" evidence="1">
    <location>
        <begin position="198"/>
        <end position="283"/>
    </location>
</feature>
<feature type="compositionally biased region" description="Polar residues" evidence="1">
    <location>
        <begin position="324"/>
        <end position="334"/>
    </location>
</feature>
<name>A0A9W9QT60_PENBR</name>
<dbReference type="AlphaFoldDB" id="A0A9W9QT60"/>
<feature type="region of interest" description="Disordered" evidence="1">
    <location>
        <begin position="324"/>
        <end position="343"/>
    </location>
</feature>
<evidence type="ECO:0000313" key="2">
    <source>
        <dbReference type="EMBL" id="KAJ5345211.1"/>
    </source>
</evidence>
<feature type="region of interest" description="Disordered" evidence="1">
    <location>
        <begin position="295"/>
        <end position="317"/>
    </location>
</feature>
<feature type="compositionally biased region" description="Polar residues" evidence="1">
    <location>
        <begin position="228"/>
        <end position="241"/>
    </location>
</feature>
<gene>
    <name evidence="2" type="ORF">N7452_003215</name>
</gene>
<proteinExistence type="predicted"/>
<reference evidence="2" key="2">
    <citation type="journal article" date="2023" name="IMA Fungus">
        <title>Comparative genomic study of the Penicillium genus elucidates a diverse pangenome and 15 lateral gene transfer events.</title>
        <authorList>
            <person name="Petersen C."/>
            <person name="Sorensen T."/>
            <person name="Nielsen M.R."/>
            <person name="Sondergaard T.E."/>
            <person name="Sorensen J.L."/>
            <person name="Fitzpatrick D.A."/>
            <person name="Frisvad J.C."/>
            <person name="Nielsen K.L."/>
        </authorList>
    </citation>
    <scope>NUCLEOTIDE SEQUENCE</scope>
    <source>
        <strain evidence="2">IBT 35673</strain>
    </source>
</reference>
<dbReference type="EMBL" id="JAPZBQ010000002">
    <property type="protein sequence ID" value="KAJ5345211.1"/>
    <property type="molecule type" value="Genomic_DNA"/>
</dbReference>
<comment type="caution">
    <text evidence="2">The sequence shown here is derived from an EMBL/GenBank/DDBJ whole genome shotgun (WGS) entry which is preliminary data.</text>
</comment>
<dbReference type="Proteomes" id="UP001147695">
    <property type="component" value="Unassembled WGS sequence"/>
</dbReference>
<evidence type="ECO:0000313" key="3">
    <source>
        <dbReference type="Proteomes" id="UP001147695"/>
    </source>
</evidence>
<feature type="compositionally biased region" description="Polar residues" evidence="1">
    <location>
        <begin position="199"/>
        <end position="216"/>
    </location>
</feature>